<evidence type="ECO:0000313" key="5">
    <source>
        <dbReference type="Proteomes" id="UP001165085"/>
    </source>
</evidence>
<feature type="transmembrane region" description="Helical" evidence="2">
    <location>
        <begin position="360"/>
        <end position="381"/>
    </location>
</feature>
<dbReference type="Pfam" id="PF06974">
    <property type="entry name" value="WS_DGAT_C"/>
    <property type="match status" value="1"/>
</dbReference>
<dbReference type="PANTHER" id="PTHR31650">
    <property type="entry name" value="O-ACYLTRANSFERASE (WSD1-LIKE) FAMILY PROTEIN"/>
    <property type="match status" value="1"/>
</dbReference>
<reference evidence="5" key="1">
    <citation type="journal article" date="2023" name="Commun. Biol.">
        <title>Genome analysis of Parmales, the sister group of diatoms, reveals the evolutionary specialization of diatoms from phago-mixotrophs to photoautotrophs.</title>
        <authorList>
            <person name="Ban H."/>
            <person name="Sato S."/>
            <person name="Yoshikawa S."/>
            <person name="Yamada K."/>
            <person name="Nakamura Y."/>
            <person name="Ichinomiya M."/>
            <person name="Sato N."/>
            <person name="Blanc-Mathieu R."/>
            <person name="Endo H."/>
            <person name="Kuwata A."/>
            <person name="Ogata H."/>
        </authorList>
    </citation>
    <scope>NUCLEOTIDE SEQUENCE [LARGE SCALE GENOMIC DNA]</scope>
    <source>
        <strain evidence="5">NIES 3701</strain>
    </source>
</reference>
<keyword evidence="2" id="KW-0472">Membrane</keyword>
<proteinExistence type="predicted"/>
<feature type="region of interest" description="Disordered" evidence="1">
    <location>
        <begin position="236"/>
        <end position="267"/>
    </location>
</feature>
<comment type="caution">
    <text evidence="4">The sequence shown here is derived from an EMBL/GenBank/DDBJ whole genome shotgun (WGS) entry which is preliminary data.</text>
</comment>
<dbReference type="GO" id="GO:0005886">
    <property type="term" value="C:plasma membrane"/>
    <property type="evidence" value="ECO:0007669"/>
    <property type="project" value="TreeGrafter"/>
</dbReference>
<feature type="region of interest" description="Disordered" evidence="1">
    <location>
        <begin position="1"/>
        <end position="28"/>
    </location>
</feature>
<dbReference type="GO" id="GO:0019432">
    <property type="term" value="P:triglyceride biosynthetic process"/>
    <property type="evidence" value="ECO:0007669"/>
    <property type="project" value="TreeGrafter"/>
</dbReference>
<keyword evidence="5" id="KW-1185">Reference proteome</keyword>
<dbReference type="SUPFAM" id="SSF52777">
    <property type="entry name" value="CoA-dependent acyltransferases"/>
    <property type="match status" value="1"/>
</dbReference>
<feature type="transmembrane region" description="Helical" evidence="2">
    <location>
        <begin position="511"/>
        <end position="532"/>
    </location>
</feature>
<evidence type="ECO:0000313" key="4">
    <source>
        <dbReference type="EMBL" id="GMH59561.1"/>
    </source>
</evidence>
<keyword evidence="2" id="KW-0812">Transmembrane</keyword>
<protein>
    <recommendedName>
        <fullName evidence="3">O-acyltransferase WSD1 C-terminal domain-containing protein</fullName>
    </recommendedName>
</protein>
<dbReference type="OrthoDB" id="619536at2759"/>
<dbReference type="InterPro" id="IPR009721">
    <property type="entry name" value="O-acyltransferase_WSD1_C"/>
</dbReference>
<accession>A0A9W6ZX27</accession>
<feature type="domain" description="O-acyltransferase WSD1 C-terminal" evidence="3">
    <location>
        <begin position="422"/>
        <end position="562"/>
    </location>
</feature>
<organism evidence="4 5">
    <name type="scientific">Triparma strigata</name>
    <dbReference type="NCBI Taxonomy" id="1606541"/>
    <lineage>
        <taxon>Eukaryota</taxon>
        <taxon>Sar</taxon>
        <taxon>Stramenopiles</taxon>
        <taxon>Ochrophyta</taxon>
        <taxon>Bolidophyceae</taxon>
        <taxon>Parmales</taxon>
        <taxon>Triparmaceae</taxon>
        <taxon>Triparma</taxon>
    </lineage>
</organism>
<evidence type="ECO:0000256" key="2">
    <source>
        <dbReference type="SAM" id="Phobius"/>
    </source>
</evidence>
<evidence type="ECO:0000259" key="3">
    <source>
        <dbReference type="Pfam" id="PF06974"/>
    </source>
</evidence>
<sequence length="623" mass="69605">MGKSTRVAPDMMQDVPEEESISSFQTQSSANFSATAGQNSSDIIAAKGGNDLELGILKFEGNKSFYQSHQSKADLMSLVDPNVTAGKKRLESVDKMLFSTTTPENPMVINTILIMKGQVPMVDMKNFLFELAMTHPRLRMKIVDEVWKPADLDLDDVVQYHRCPPDTSFIKYIDKKKLLSNQIDTSKFLWEWHGILTNEGNHVFLARLHHVIGDGMSLVNMVINLFDSEVGEEIISSGRESGVPGSPKAGNSEQPPTEALKENSPEGAWVTPTADAKISPTPPPPKQTAAVGAANIRKRKKPNCFQLMLYYVTIVISFPFVLMSIAFMRDDPDNCFRAKIKEVPKKLVYTKAGKVSDLKFIGRMFGGTINDVISAILAGAMRKYQFEKNGKAGKIGRKISDMTLIIPISTRDPEEKGVVLNNQVASVFLKLPVSEPDLKKRFKKTKRRMDRLKFGPSMPILIFLIRIVLAALPSRWGRYFQEKYASKATMIFSNVPGPRQLRKIRGCEIRAMFGFVPLVGFQQAGFACFSYAGRISLSMMANPTSVPDPERFCEIYREELAAYQRLAHDINNKDKKTGKTGRRHTVVEKRLLATTVHELAPGETDERGLQAMERSVMIAKVIT</sequence>
<keyword evidence="2" id="KW-1133">Transmembrane helix</keyword>
<name>A0A9W6ZX27_9STRA</name>
<evidence type="ECO:0000256" key="1">
    <source>
        <dbReference type="SAM" id="MobiDB-lite"/>
    </source>
</evidence>
<dbReference type="AlphaFoldDB" id="A0A9W6ZX27"/>
<gene>
    <name evidence="4" type="ORF">TrST_g11515</name>
</gene>
<dbReference type="PANTHER" id="PTHR31650:SF1">
    <property type="entry name" value="WAX ESTER SYNTHASE_DIACYLGLYCEROL ACYLTRANSFERASE 4-RELATED"/>
    <property type="match status" value="1"/>
</dbReference>
<dbReference type="EMBL" id="BRXY01000059">
    <property type="protein sequence ID" value="GMH59561.1"/>
    <property type="molecule type" value="Genomic_DNA"/>
</dbReference>
<dbReference type="GO" id="GO:0008374">
    <property type="term" value="F:O-acyltransferase activity"/>
    <property type="evidence" value="ECO:0007669"/>
    <property type="project" value="InterPro"/>
</dbReference>
<dbReference type="Proteomes" id="UP001165085">
    <property type="component" value="Unassembled WGS sequence"/>
</dbReference>
<feature type="transmembrane region" description="Helical" evidence="2">
    <location>
        <begin position="307"/>
        <end position="328"/>
    </location>
</feature>
<feature type="transmembrane region" description="Helical" evidence="2">
    <location>
        <begin position="452"/>
        <end position="472"/>
    </location>
</feature>
<dbReference type="InterPro" id="IPR045034">
    <property type="entry name" value="O-acyltransferase_WSD1-like"/>
</dbReference>